<dbReference type="Proteomes" id="UP000242146">
    <property type="component" value="Unassembled WGS sequence"/>
</dbReference>
<accession>A0A1X2GK44</accession>
<evidence type="ECO:0008006" key="3">
    <source>
        <dbReference type="Google" id="ProtNLM"/>
    </source>
</evidence>
<comment type="caution">
    <text evidence="1">The sequence shown here is derived from an EMBL/GenBank/DDBJ whole genome shotgun (WGS) entry which is preliminary data.</text>
</comment>
<name>A0A1X2GK44_9FUNG</name>
<organism evidence="1 2">
    <name type="scientific">Hesseltinella vesiculosa</name>
    <dbReference type="NCBI Taxonomy" id="101127"/>
    <lineage>
        <taxon>Eukaryota</taxon>
        <taxon>Fungi</taxon>
        <taxon>Fungi incertae sedis</taxon>
        <taxon>Mucoromycota</taxon>
        <taxon>Mucoromycotina</taxon>
        <taxon>Mucoromycetes</taxon>
        <taxon>Mucorales</taxon>
        <taxon>Cunninghamellaceae</taxon>
        <taxon>Hesseltinella</taxon>
    </lineage>
</organism>
<sequence length="563" mass="64556">MTAGSLCLAQNIQYNVVVTPDIEDATVCVAVGQDVYPLKLSETVPYFYSGYAPGQKEYRYTILNGTLDVHHYEDFERPAIMEAASTFNEVYDRSWNKLDLPDLPTVYSYDDYGTARPIPGESALYEDGHIANLFFEGDAEDLFEIHDNKMNNSLRVWGNLTYISYNHIEQFEGVVLKVTGHNSRKWAKVPYKVKIPQSDYPNGLFRRWSLKLRPEATDITLLREKVYADVIAAAGVIGPRGSYTRFYQETFHDGDSSVNTGVIIKADGGRGAYPADMDYHGDKPSDYDPNVYRCAEEGSSGSQDLLKPFIDLLKYVNEYTREKKVSEDDAIAKWNTYLDVKHLSRQLALEWLTGNWDGVQYAGNNYMIYYHPSMKRHVFIPMDFDSSFGNGIMEDKEKLIGGKWTDFTSGRRIHNFLWEKLATVPKIQKMYMDEMYDMNERLMRPDVIMPRIEALAYMIEADALWDRSIAPYTVGMARHWPENGQYFSTLEVGSGEPDEPYSLKYWIREKYQVVHVDYATYTILDEESIDNLIQSNAIDMKGVMPAQQVNLTRPIKVAKVGDI</sequence>
<dbReference type="PANTHER" id="PTHR40050:SF1">
    <property type="entry name" value="INNER SPORE COAT PROTEIN H"/>
    <property type="match status" value="1"/>
</dbReference>
<proteinExistence type="predicted"/>
<keyword evidence="2" id="KW-1185">Reference proteome</keyword>
<protein>
    <recommendedName>
        <fullName evidence="3">Coth-domain-containing protein</fullName>
    </recommendedName>
</protein>
<reference evidence="1 2" key="1">
    <citation type="submission" date="2016-07" db="EMBL/GenBank/DDBJ databases">
        <title>Pervasive Adenine N6-methylation of Active Genes in Fungi.</title>
        <authorList>
            <consortium name="DOE Joint Genome Institute"/>
            <person name="Mondo S.J."/>
            <person name="Dannebaum R.O."/>
            <person name="Kuo R.C."/>
            <person name="Labutti K."/>
            <person name="Haridas S."/>
            <person name="Kuo A."/>
            <person name="Salamov A."/>
            <person name="Ahrendt S.R."/>
            <person name="Lipzen A."/>
            <person name="Sullivan W."/>
            <person name="Andreopoulos W.B."/>
            <person name="Clum A."/>
            <person name="Lindquist E."/>
            <person name="Daum C."/>
            <person name="Ramamoorthy G.K."/>
            <person name="Gryganskyi A."/>
            <person name="Culley D."/>
            <person name="Magnuson J.K."/>
            <person name="James T.Y."/>
            <person name="O'Malley M.A."/>
            <person name="Stajich J.E."/>
            <person name="Spatafora J.W."/>
            <person name="Visel A."/>
            <person name="Grigoriev I.V."/>
        </authorList>
    </citation>
    <scope>NUCLEOTIDE SEQUENCE [LARGE SCALE GENOMIC DNA]</scope>
    <source>
        <strain evidence="1 2">NRRL 3301</strain>
    </source>
</reference>
<dbReference type="PANTHER" id="PTHR40050">
    <property type="entry name" value="INNER SPORE COAT PROTEIN H"/>
    <property type="match status" value="1"/>
</dbReference>
<evidence type="ECO:0000313" key="1">
    <source>
        <dbReference type="EMBL" id="ORX54963.1"/>
    </source>
</evidence>
<dbReference type="STRING" id="101127.A0A1X2GK44"/>
<dbReference type="EMBL" id="MCGT01000012">
    <property type="protein sequence ID" value="ORX54963.1"/>
    <property type="molecule type" value="Genomic_DNA"/>
</dbReference>
<dbReference type="AlphaFoldDB" id="A0A1X2GK44"/>
<dbReference type="InterPro" id="IPR014867">
    <property type="entry name" value="Spore_coat_CotH_CotH2/3/7"/>
</dbReference>
<dbReference type="OrthoDB" id="10267127at2759"/>
<dbReference type="Pfam" id="PF08757">
    <property type="entry name" value="CotH"/>
    <property type="match status" value="1"/>
</dbReference>
<gene>
    <name evidence="1" type="ORF">DM01DRAFT_1389469</name>
</gene>
<evidence type="ECO:0000313" key="2">
    <source>
        <dbReference type="Proteomes" id="UP000242146"/>
    </source>
</evidence>